<evidence type="ECO:0000313" key="1">
    <source>
        <dbReference type="EMBL" id="MDB9485996.1"/>
    </source>
</evidence>
<keyword evidence="2" id="KW-1185">Reference proteome</keyword>
<accession>A0ABT5A4D0</accession>
<reference evidence="1 2" key="1">
    <citation type="submission" date="2023-01" db="EMBL/GenBank/DDBJ databases">
        <title>Genomes from the Australian National Cyanobacteria Reference Collection.</title>
        <authorList>
            <person name="Willis A."/>
            <person name="Lee E.M.F."/>
        </authorList>
    </citation>
    <scope>NUCLEOTIDE SEQUENCE [LARGE SCALE GENOMIC DNA]</scope>
    <source>
        <strain evidence="1 2">CS-537/01</strain>
    </source>
</reference>
<protein>
    <submittedName>
        <fullName evidence="1">Uncharacterized protein</fullName>
    </submittedName>
</protein>
<name>A0ABT5A4D0_9CYAN</name>
<evidence type="ECO:0000313" key="2">
    <source>
        <dbReference type="Proteomes" id="UP001212123"/>
    </source>
</evidence>
<dbReference type="EMBL" id="JAQMTU010000032">
    <property type="protein sequence ID" value="MDB9485996.1"/>
    <property type="molecule type" value="Genomic_DNA"/>
</dbReference>
<organism evidence="1 2">
    <name type="scientific">Dolichospermum circinale CS-537/01</name>
    <dbReference type="NCBI Taxonomy" id="3021739"/>
    <lineage>
        <taxon>Bacteria</taxon>
        <taxon>Bacillati</taxon>
        <taxon>Cyanobacteriota</taxon>
        <taxon>Cyanophyceae</taxon>
        <taxon>Nostocales</taxon>
        <taxon>Aphanizomenonaceae</taxon>
        <taxon>Dolichospermum</taxon>
        <taxon>Dolichospermum circinale</taxon>
    </lineage>
</organism>
<proteinExistence type="predicted"/>
<dbReference type="Proteomes" id="UP001212123">
    <property type="component" value="Unassembled WGS sequence"/>
</dbReference>
<dbReference type="RefSeq" id="WP_271805020.1">
    <property type="nucleotide sequence ID" value="NZ_JAQMTU010000032.1"/>
</dbReference>
<sequence>MKSFKNSLRPIAYIIGKIITSNQQMFDIYRHTDFRGKLFLSEYINTVFQNGIIAVMN</sequence>
<gene>
    <name evidence="1" type="ORF">PN492_05445</name>
</gene>
<comment type="caution">
    <text evidence="1">The sequence shown here is derived from an EMBL/GenBank/DDBJ whole genome shotgun (WGS) entry which is preliminary data.</text>
</comment>